<dbReference type="Proteomes" id="UP001501523">
    <property type="component" value="Unassembled WGS sequence"/>
</dbReference>
<dbReference type="PANTHER" id="PTHR37944">
    <property type="entry name" value="PORIN B"/>
    <property type="match status" value="1"/>
</dbReference>
<gene>
    <name evidence="3" type="ORF">GCM10009105_04170</name>
</gene>
<sequence>MLVAVLAAQPLRAEEPTDFVPQFLGAQYTFIDQHQDSLHSPYSGPLSIKANGDTARSHTFGAYFGASLPAHFQFYFDAEMFKGEGVSNAAGLGGLTNGDVIRSGTVNLGKRPYAARHYLRYVLPLGEETVDPEHAQDQLPGKEYARRVEAKLGKFAANDDFDKNRYADSTRTQFMNWSLWNNTAWDFAADTRGYSNGLMLAWIDRGWSLRYGVFQMPTEANGQALERSLTRTRGEQVELTVQPAPGDWALRLLAFRNIARMGNYRDALALAARSGQPPDIRADDRDGRRKYGYAANLELPLADGGETGLFARAGWNDGRTESFAFTEVDRTLSVGAQISGVHWRRADDRLAIAIAVNGLSSDHRDYLAAGGNGFLLGDGRLNYGRERILEAYYRIQLLPHLQVSPDIQLIHNPGYNRDRGPARYIGLRTHLEF</sequence>
<dbReference type="EMBL" id="BAAAEU010000001">
    <property type="protein sequence ID" value="GAA0706176.1"/>
    <property type="molecule type" value="Genomic_DNA"/>
</dbReference>
<dbReference type="PANTHER" id="PTHR37944:SF1">
    <property type="entry name" value="PORIN B"/>
    <property type="match status" value="1"/>
</dbReference>
<dbReference type="RefSeq" id="WP_343786634.1">
    <property type="nucleotide sequence ID" value="NZ_BAAAEU010000001.1"/>
</dbReference>
<evidence type="ECO:0000256" key="1">
    <source>
        <dbReference type="ARBA" id="ARBA00008769"/>
    </source>
</evidence>
<reference evidence="4" key="1">
    <citation type="journal article" date="2019" name="Int. J. Syst. Evol. Microbiol.">
        <title>The Global Catalogue of Microorganisms (GCM) 10K type strain sequencing project: providing services to taxonomists for standard genome sequencing and annotation.</title>
        <authorList>
            <consortium name="The Broad Institute Genomics Platform"/>
            <consortium name="The Broad Institute Genome Sequencing Center for Infectious Disease"/>
            <person name="Wu L."/>
            <person name="Ma J."/>
        </authorList>
    </citation>
    <scope>NUCLEOTIDE SEQUENCE [LARGE SCALE GENOMIC DNA]</scope>
    <source>
        <strain evidence="4">JCM 15421</strain>
    </source>
</reference>
<proteinExistence type="inferred from homology"/>
<evidence type="ECO:0000313" key="4">
    <source>
        <dbReference type="Proteomes" id="UP001501523"/>
    </source>
</evidence>
<dbReference type="InterPro" id="IPR052932">
    <property type="entry name" value="OprB_Porin"/>
</dbReference>
<dbReference type="Gene3D" id="2.40.160.180">
    <property type="entry name" value="Carbohydrate-selective porin OprB"/>
    <property type="match status" value="1"/>
</dbReference>
<keyword evidence="4" id="KW-1185">Reference proteome</keyword>
<evidence type="ECO:0008006" key="5">
    <source>
        <dbReference type="Google" id="ProtNLM"/>
    </source>
</evidence>
<name>A0ABP3TLZ2_9GAMM</name>
<evidence type="ECO:0000313" key="3">
    <source>
        <dbReference type="EMBL" id="GAA0706176.1"/>
    </source>
</evidence>
<evidence type="ECO:0000256" key="2">
    <source>
        <dbReference type="RuleBase" id="RU363072"/>
    </source>
</evidence>
<dbReference type="Pfam" id="PF04966">
    <property type="entry name" value="OprB"/>
    <property type="match status" value="1"/>
</dbReference>
<organism evidence="3 4">
    <name type="scientific">Dokdonella soli</name>
    <dbReference type="NCBI Taxonomy" id="529810"/>
    <lineage>
        <taxon>Bacteria</taxon>
        <taxon>Pseudomonadati</taxon>
        <taxon>Pseudomonadota</taxon>
        <taxon>Gammaproteobacteria</taxon>
        <taxon>Lysobacterales</taxon>
        <taxon>Rhodanobacteraceae</taxon>
        <taxon>Dokdonella</taxon>
    </lineage>
</organism>
<comment type="caution">
    <text evidence="3">The sequence shown here is derived from an EMBL/GenBank/DDBJ whole genome shotgun (WGS) entry which is preliminary data.</text>
</comment>
<dbReference type="InterPro" id="IPR007049">
    <property type="entry name" value="Carb-sel_porin_OprB"/>
</dbReference>
<accession>A0ABP3TLZ2</accession>
<protein>
    <recommendedName>
        <fullName evidence="5">Porin</fullName>
    </recommendedName>
</protein>
<comment type="similarity">
    <text evidence="1 2">Belongs to the OprB family.</text>
</comment>
<dbReference type="InterPro" id="IPR038673">
    <property type="entry name" value="OprB_sf"/>
</dbReference>